<evidence type="ECO:0000313" key="2">
    <source>
        <dbReference type="Proteomes" id="UP000265520"/>
    </source>
</evidence>
<reference evidence="1 2" key="1">
    <citation type="journal article" date="2018" name="Front. Plant Sci.">
        <title>Red Clover (Trifolium pratense) and Zigzag Clover (T. medium) - A Picture of Genomic Similarities and Differences.</title>
        <authorList>
            <person name="Dluhosova J."/>
            <person name="Istvanek J."/>
            <person name="Nedelnik J."/>
            <person name="Repkova J."/>
        </authorList>
    </citation>
    <scope>NUCLEOTIDE SEQUENCE [LARGE SCALE GENOMIC DNA]</scope>
    <source>
        <strain evidence="2">cv. 10/8</strain>
        <tissue evidence="1">Leaf</tissue>
    </source>
</reference>
<dbReference type="AlphaFoldDB" id="A0A392SIP0"/>
<name>A0A392SIP0_9FABA</name>
<accession>A0A392SIP0</accession>
<sequence>SWICSGEHASPYRGARGNHGVLMWPRRPRPVLTWTRRSPYWVILV</sequence>
<feature type="non-terminal residue" evidence="1">
    <location>
        <position position="1"/>
    </location>
</feature>
<dbReference type="Proteomes" id="UP000265520">
    <property type="component" value="Unassembled WGS sequence"/>
</dbReference>
<dbReference type="EMBL" id="LXQA010391328">
    <property type="protein sequence ID" value="MCI48768.1"/>
    <property type="molecule type" value="Genomic_DNA"/>
</dbReference>
<keyword evidence="2" id="KW-1185">Reference proteome</keyword>
<protein>
    <submittedName>
        <fullName evidence="1">Uncharacterized protein</fullName>
    </submittedName>
</protein>
<proteinExistence type="predicted"/>
<evidence type="ECO:0000313" key="1">
    <source>
        <dbReference type="EMBL" id="MCI48768.1"/>
    </source>
</evidence>
<comment type="caution">
    <text evidence="1">The sequence shown here is derived from an EMBL/GenBank/DDBJ whole genome shotgun (WGS) entry which is preliminary data.</text>
</comment>
<organism evidence="1 2">
    <name type="scientific">Trifolium medium</name>
    <dbReference type="NCBI Taxonomy" id="97028"/>
    <lineage>
        <taxon>Eukaryota</taxon>
        <taxon>Viridiplantae</taxon>
        <taxon>Streptophyta</taxon>
        <taxon>Embryophyta</taxon>
        <taxon>Tracheophyta</taxon>
        <taxon>Spermatophyta</taxon>
        <taxon>Magnoliopsida</taxon>
        <taxon>eudicotyledons</taxon>
        <taxon>Gunneridae</taxon>
        <taxon>Pentapetalae</taxon>
        <taxon>rosids</taxon>
        <taxon>fabids</taxon>
        <taxon>Fabales</taxon>
        <taxon>Fabaceae</taxon>
        <taxon>Papilionoideae</taxon>
        <taxon>50 kb inversion clade</taxon>
        <taxon>NPAAA clade</taxon>
        <taxon>Hologalegina</taxon>
        <taxon>IRL clade</taxon>
        <taxon>Trifolieae</taxon>
        <taxon>Trifolium</taxon>
    </lineage>
</organism>